<dbReference type="Pfam" id="PF12276">
    <property type="entry name" value="DUF3617"/>
    <property type="match status" value="1"/>
</dbReference>
<name>A0A5B8S0M9_9SPHN</name>
<dbReference type="AlphaFoldDB" id="A0A5B8S0M9"/>
<reference evidence="2 3" key="1">
    <citation type="journal article" date="2013" name="J. Microbiol. Biotechnol.">
        <title>Novosphingobium ginsenosidimutans sp. nov., with the ability to convert ginsenoside.</title>
        <authorList>
            <person name="Kim J.K."/>
            <person name="He D."/>
            <person name="Liu Q.M."/>
            <person name="Park H.Y."/>
            <person name="Jung M.S."/>
            <person name="Yoon M.H."/>
            <person name="Kim S.C."/>
            <person name="Im W.T."/>
        </authorList>
    </citation>
    <scope>NUCLEOTIDE SEQUENCE [LARGE SCALE GENOMIC DNA]</scope>
    <source>
        <strain evidence="2 3">FW-6</strain>
    </source>
</reference>
<feature type="signal peptide" evidence="1">
    <location>
        <begin position="1"/>
        <end position="18"/>
    </location>
</feature>
<dbReference type="Proteomes" id="UP000321172">
    <property type="component" value="Chromosome"/>
</dbReference>
<dbReference type="KEGG" id="ngf:FRF71_02635"/>
<protein>
    <submittedName>
        <fullName evidence="2">DUF3617 domain-containing protein</fullName>
    </submittedName>
</protein>
<feature type="chain" id="PRO_5022843888" evidence="1">
    <location>
        <begin position="19"/>
        <end position="175"/>
    </location>
</feature>
<evidence type="ECO:0000313" key="2">
    <source>
        <dbReference type="EMBL" id="QEA15119.1"/>
    </source>
</evidence>
<sequence>MRRIALALATILPLAACGQEPAQQAPDQAAAKAAAKAPQPEPGQYRVTMKVSNIAFPGMSGAMAEKAKTMFGGTGHTSEFCLTPADAQKGQEEFYKRTAEGDCKYEKFSATDGSIDAVMVCQTGKGMTARTEMKGTFSSVRSDITLKTQSQVPGAPGGGMTMDAQIISERIGDCT</sequence>
<organism evidence="2 3">
    <name type="scientific">Novosphingobium ginsenosidimutans</name>
    <dbReference type="NCBI Taxonomy" id="1176536"/>
    <lineage>
        <taxon>Bacteria</taxon>
        <taxon>Pseudomonadati</taxon>
        <taxon>Pseudomonadota</taxon>
        <taxon>Alphaproteobacteria</taxon>
        <taxon>Sphingomonadales</taxon>
        <taxon>Sphingomonadaceae</taxon>
        <taxon>Novosphingobium</taxon>
    </lineage>
</organism>
<gene>
    <name evidence="2" type="ORF">FRF71_02635</name>
</gene>
<dbReference type="RefSeq" id="WP_147089100.1">
    <property type="nucleotide sequence ID" value="NZ_BAABJD010000002.1"/>
</dbReference>
<evidence type="ECO:0000256" key="1">
    <source>
        <dbReference type="SAM" id="SignalP"/>
    </source>
</evidence>
<dbReference type="OrthoDB" id="7405484at2"/>
<accession>A0A5B8S0M9</accession>
<evidence type="ECO:0000313" key="3">
    <source>
        <dbReference type="Proteomes" id="UP000321172"/>
    </source>
</evidence>
<dbReference type="InterPro" id="IPR022061">
    <property type="entry name" value="DUF3617"/>
</dbReference>
<proteinExistence type="predicted"/>
<keyword evidence="1" id="KW-0732">Signal</keyword>
<dbReference type="EMBL" id="CP042345">
    <property type="protein sequence ID" value="QEA15119.1"/>
    <property type="molecule type" value="Genomic_DNA"/>
</dbReference>
<keyword evidence="3" id="KW-1185">Reference proteome</keyword>